<proteinExistence type="predicted"/>
<reference evidence="2 3" key="1">
    <citation type="submission" date="2019-05" db="EMBL/GenBank/DDBJ databases">
        <title>Another draft genome of Portunus trituberculatus and its Hox gene families provides insights of decapod evolution.</title>
        <authorList>
            <person name="Jeong J.-H."/>
            <person name="Song I."/>
            <person name="Kim S."/>
            <person name="Choi T."/>
            <person name="Kim D."/>
            <person name="Ryu S."/>
            <person name="Kim W."/>
        </authorList>
    </citation>
    <scope>NUCLEOTIDE SEQUENCE [LARGE SCALE GENOMIC DNA]</scope>
    <source>
        <tissue evidence="2">Muscle</tissue>
    </source>
</reference>
<evidence type="ECO:0000256" key="1">
    <source>
        <dbReference type="SAM" id="MobiDB-lite"/>
    </source>
</evidence>
<gene>
    <name evidence="2" type="ORF">E2C01_006459</name>
</gene>
<dbReference type="AlphaFoldDB" id="A0A5B7CXF1"/>
<evidence type="ECO:0000313" key="3">
    <source>
        <dbReference type="Proteomes" id="UP000324222"/>
    </source>
</evidence>
<dbReference type="Proteomes" id="UP000324222">
    <property type="component" value="Unassembled WGS sequence"/>
</dbReference>
<feature type="region of interest" description="Disordered" evidence="1">
    <location>
        <begin position="27"/>
        <end position="72"/>
    </location>
</feature>
<organism evidence="2 3">
    <name type="scientific">Portunus trituberculatus</name>
    <name type="common">Swimming crab</name>
    <name type="synonym">Neptunus trituberculatus</name>
    <dbReference type="NCBI Taxonomy" id="210409"/>
    <lineage>
        <taxon>Eukaryota</taxon>
        <taxon>Metazoa</taxon>
        <taxon>Ecdysozoa</taxon>
        <taxon>Arthropoda</taxon>
        <taxon>Crustacea</taxon>
        <taxon>Multicrustacea</taxon>
        <taxon>Malacostraca</taxon>
        <taxon>Eumalacostraca</taxon>
        <taxon>Eucarida</taxon>
        <taxon>Decapoda</taxon>
        <taxon>Pleocyemata</taxon>
        <taxon>Brachyura</taxon>
        <taxon>Eubrachyura</taxon>
        <taxon>Portunoidea</taxon>
        <taxon>Portunidae</taxon>
        <taxon>Portuninae</taxon>
        <taxon>Portunus</taxon>
    </lineage>
</organism>
<sequence length="97" mass="11084">MNSYLPFNSHYAEHTVLWMKEEPNCAIRGPSAPQPNDRDIKKKSDRMIKKSGEKRMLVEPSRNRDCEATPRLGKGRHLSAGHGYLFFTSLGNIINQL</sequence>
<dbReference type="EMBL" id="VSRR010000301">
    <property type="protein sequence ID" value="MPC13715.1"/>
    <property type="molecule type" value="Genomic_DNA"/>
</dbReference>
<feature type="compositionally biased region" description="Basic and acidic residues" evidence="1">
    <location>
        <begin position="36"/>
        <end position="68"/>
    </location>
</feature>
<name>A0A5B7CXF1_PORTR</name>
<keyword evidence="3" id="KW-1185">Reference proteome</keyword>
<comment type="caution">
    <text evidence="2">The sequence shown here is derived from an EMBL/GenBank/DDBJ whole genome shotgun (WGS) entry which is preliminary data.</text>
</comment>
<protein>
    <submittedName>
        <fullName evidence="2">Uncharacterized protein</fullName>
    </submittedName>
</protein>
<accession>A0A5B7CXF1</accession>
<evidence type="ECO:0000313" key="2">
    <source>
        <dbReference type="EMBL" id="MPC13715.1"/>
    </source>
</evidence>